<gene>
    <name evidence="1" type="ORF">FRY97_08815</name>
</gene>
<dbReference type="EMBL" id="VOOR01000014">
    <property type="protein sequence ID" value="TXB63615.1"/>
    <property type="molecule type" value="Genomic_DNA"/>
</dbReference>
<dbReference type="AlphaFoldDB" id="A0A5C6RNW7"/>
<proteinExistence type="predicted"/>
<sequence length="143" mass="15685">MYKPLILFMALLSIGLPSCTKDGCGCEATACRPALVVGEEGFQNFPNDPHFITLARVEGQCLEVVYRYGGGCGTVSTQLLVNEVAAYTEPPTRFLRLSLEDNDLCEALVSDTLQFDLGVLHSGEEGQALLRLEGWEEVIDYSY</sequence>
<dbReference type="RefSeq" id="WP_147167085.1">
    <property type="nucleotide sequence ID" value="NZ_VOOR01000014.1"/>
</dbReference>
<evidence type="ECO:0000313" key="2">
    <source>
        <dbReference type="Proteomes" id="UP000321580"/>
    </source>
</evidence>
<dbReference type="Proteomes" id="UP000321580">
    <property type="component" value="Unassembled WGS sequence"/>
</dbReference>
<comment type="caution">
    <text evidence="1">The sequence shown here is derived from an EMBL/GenBank/DDBJ whole genome shotgun (WGS) entry which is preliminary data.</text>
</comment>
<evidence type="ECO:0000313" key="1">
    <source>
        <dbReference type="EMBL" id="TXB63615.1"/>
    </source>
</evidence>
<reference evidence="1 2" key="1">
    <citation type="submission" date="2019-08" db="EMBL/GenBank/DDBJ databases">
        <title>Genome of Phaeodactylibacter luteus.</title>
        <authorList>
            <person name="Bowman J.P."/>
        </authorList>
    </citation>
    <scope>NUCLEOTIDE SEQUENCE [LARGE SCALE GENOMIC DNA]</scope>
    <source>
        <strain evidence="1 2">KCTC 42180</strain>
    </source>
</reference>
<accession>A0A5C6RNW7</accession>
<keyword evidence="2" id="KW-1185">Reference proteome</keyword>
<name>A0A5C6RNW7_9BACT</name>
<dbReference type="OrthoDB" id="1493159at2"/>
<protein>
    <submittedName>
        <fullName evidence="1">Uncharacterized protein</fullName>
    </submittedName>
</protein>
<organism evidence="1 2">
    <name type="scientific">Phaeodactylibacter luteus</name>
    <dbReference type="NCBI Taxonomy" id="1564516"/>
    <lineage>
        <taxon>Bacteria</taxon>
        <taxon>Pseudomonadati</taxon>
        <taxon>Bacteroidota</taxon>
        <taxon>Saprospiria</taxon>
        <taxon>Saprospirales</taxon>
        <taxon>Haliscomenobacteraceae</taxon>
        <taxon>Phaeodactylibacter</taxon>
    </lineage>
</organism>